<evidence type="ECO:0000256" key="1">
    <source>
        <dbReference type="SAM" id="MobiDB-lite"/>
    </source>
</evidence>
<proteinExistence type="predicted"/>
<evidence type="ECO:0000313" key="2">
    <source>
        <dbReference type="EMBL" id="KAL2747189.1"/>
    </source>
</evidence>
<protein>
    <submittedName>
        <fullName evidence="2">Uncharacterized protein</fullName>
    </submittedName>
</protein>
<dbReference type="EMBL" id="JAYRBN010000037">
    <property type="protein sequence ID" value="KAL2747189.1"/>
    <property type="molecule type" value="Genomic_DNA"/>
</dbReference>
<sequence length="125" mass="12815">MSHSLSGRRPGRLREAGGGSGGDGGGDGGGGRGGGFYRLVVPLLVEAKEPEELEEDWKKKNSTIRYGRTVSSHASYERRAAISTTVGAAVASAASAAAAAAATATTCYRCLENGSLHIFRNCASI</sequence>
<accession>A0ABD2CQ04</accession>
<organism evidence="2 3">
    <name type="scientific">Vespula maculifrons</name>
    <name type="common">Eastern yellow jacket</name>
    <name type="synonym">Wasp</name>
    <dbReference type="NCBI Taxonomy" id="7453"/>
    <lineage>
        <taxon>Eukaryota</taxon>
        <taxon>Metazoa</taxon>
        <taxon>Ecdysozoa</taxon>
        <taxon>Arthropoda</taxon>
        <taxon>Hexapoda</taxon>
        <taxon>Insecta</taxon>
        <taxon>Pterygota</taxon>
        <taxon>Neoptera</taxon>
        <taxon>Endopterygota</taxon>
        <taxon>Hymenoptera</taxon>
        <taxon>Apocrita</taxon>
        <taxon>Aculeata</taxon>
        <taxon>Vespoidea</taxon>
        <taxon>Vespidae</taxon>
        <taxon>Vespinae</taxon>
        <taxon>Vespula</taxon>
    </lineage>
</organism>
<comment type="caution">
    <text evidence="2">The sequence shown here is derived from an EMBL/GenBank/DDBJ whole genome shotgun (WGS) entry which is preliminary data.</text>
</comment>
<gene>
    <name evidence="2" type="ORF">V1477_005559</name>
</gene>
<evidence type="ECO:0000313" key="3">
    <source>
        <dbReference type="Proteomes" id="UP001607303"/>
    </source>
</evidence>
<feature type="compositionally biased region" description="Gly residues" evidence="1">
    <location>
        <begin position="16"/>
        <end position="33"/>
    </location>
</feature>
<feature type="region of interest" description="Disordered" evidence="1">
    <location>
        <begin position="1"/>
        <end position="33"/>
    </location>
</feature>
<dbReference type="Proteomes" id="UP001607303">
    <property type="component" value="Unassembled WGS sequence"/>
</dbReference>
<keyword evidence="3" id="KW-1185">Reference proteome</keyword>
<dbReference type="AlphaFoldDB" id="A0ABD2CQ04"/>
<reference evidence="2 3" key="1">
    <citation type="journal article" date="2024" name="Ann. Entomol. Soc. Am.">
        <title>Genomic analyses of the southern and eastern yellowjacket wasps (Hymenoptera: Vespidae) reveal evolutionary signatures of social life.</title>
        <authorList>
            <person name="Catto M.A."/>
            <person name="Caine P.B."/>
            <person name="Orr S.E."/>
            <person name="Hunt B.G."/>
            <person name="Goodisman M.A.D."/>
        </authorList>
    </citation>
    <scope>NUCLEOTIDE SEQUENCE [LARGE SCALE GENOMIC DNA]</scope>
    <source>
        <strain evidence="2">232</strain>
        <tissue evidence="2">Head and thorax</tissue>
    </source>
</reference>
<name>A0ABD2CQ04_VESMC</name>